<gene>
    <name evidence="3" type="ORF">SAMN05216360_10195</name>
</gene>
<name>A0A1G9R4I1_9HYPH</name>
<feature type="domain" description="Putative regulatory protein FmdB zinc ribbon" evidence="2">
    <location>
        <begin position="11"/>
        <end position="51"/>
    </location>
</feature>
<dbReference type="Proteomes" id="UP000198704">
    <property type="component" value="Unassembled WGS sequence"/>
</dbReference>
<dbReference type="SMART" id="SM00834">
    <property type="entry name" value="CxxC_CXXC_SSSS"/>
    <property type="match status" value="1"/>
</dbReference>
<dbReference type="NCBIfam" id="TIGR02605">
    <property type="entry name" value="CxxC_CxxC_SSSS"/>
    <property type="match status" value="1"/>
</dbReference>
<sequence length="115" mass="12428">MTRQPFWKHPMPVYDYACEACGPFTVMRPMAEFRDPHACPDCGGTSQRAFLTAPRIAGMDAGLRTAHATNERSRHAPKRSGSHGAGCGCCSPKKATAAPAAAKSFPKARPWMISH</sequence>
<dbReference type="AlphaFoldDB" id="A0A1G9R4I1"/>
<evidence type="ECO:0000313" key="3">
    <source>
        <dbReference type="EMBL" id="SDM18206.1"/>
    </source>
</evidence>
<dbReference type="STRING" id="582672.SAMN05216360_10195"/>
<dbReference type="InterPro" id="IPR013429">
    <property type="entry name" value="Regulatory_FmdB_Zinc_ribbon"/>
</dbReference>
<protein>
    <submittedName>
        <fullName evidence="3">Putative regulatory protein, FmdB family</fullName>
    </submittedName>
</protein>
<keyword evidence="4" id="KW-1185">Reference proteome</keyword>
<reference evidence="4" key="1">
    <citation type="submission" date="2016-10" db="EMBL/GenBank/DDBJ databases">
        <authorList>
            <person name="Varghese N."/>
            <person name="Submissions S."/>
        </authorList>
    </citation>
    <scope>NUCLEOTIDE SEQUENCE [LARGE SCALE GENOMIC DNA]</scope>
    <source>
        <strain evidence="4">BL47</strain>
    </source>
</reference>
<feature type="region of interest" description="Disordered" evidence="1">
    <location>
        <begin position="65"/>
        <end position="87"/>
    </location>
</feature>
<dbReference type="EMBL" id="FNHS01000001">
    <property type="protein sequence ID" value="SDM18206.1"/>
    <property type="molecule type" value="Genomic_DNA"/>
</dbReference>
<accession>A0A1G9R4I1</accession>
<dbReference type="Pfam" id="PF09723">
    <property type="entry name" value="Zn_ribbon_8"/>
    <property type="match status" value="1"/>
</dbReference>
<organism evidence="3 4">
    <name type="scientific">Methylobacterium phyllostachyos</name>
    <dbReference type="NCBI Taxonomy" id="582672"/>
    <lineage>
        <taxon>Bacteria</taxon>
        <taxon>Pseudomonadati</taxon>
        <taxon>Pseudomonadota</taxon>
        <taxon>Alphaproteobacteria</taxon>
        <taxon>Hyphomicrobiales</taxon>
        <taxon>Methylobacteriaceae</taxon>
        <taxon>Methylobacterium</taxon>
    </lineage>
</organism>
<proteinExistence type="predicted"/>
<evidence type="ECO:0000259" key="2">
    <source>
        <dbReference type="SMART" id="SM00834"/>
    </source>
</evidence>
<evidence type="ECO:0000256" key="1">
    <source>
        <dbReference type="SAM" id="MobiDB-lite"/>
    </source>
</evidence>
<evidence type="ECO:0000313" key="4">
    <source>
        <dbReference type="Proteomes" id="UP000198704"/>
    </source>
</evidence>